<dbReference type="OrthoDB" id="4225815at2759"/>
<dbReference type="RefSeq" id="XP_033425117.1">
    <property type="nucleotide sequence ID" value="XM_033571802.1"/>
</dbReference>
<reference evidence="4 7" key="2">
    <citation type="submission" date="2019-08" db="EMBL/GenBank/DDBJ databases">
        <title>The genome sequence of a newly discovered highly antifungal drug resistant Aspergillus species, Aspergillus tanneri NIH 1004.</title>
        <authorList>
            <person name="Mounaud S."/>
            <person name="Singh I."/>
            <person name="Joardar V."/>
            <person name="Pakala S."/>
            <person name="Pakala S."/>
            <person name="Venepally P."/>
            <person name="Chung J.K."/>
            <person name="Losada L."/>
            <person name="Nierman W.C."/>
        </authorList>
    </citation>
    <scope>NUCLEOTIDE SEQUENCE [LARGE SCALE GENOMIC DNA]</scope>
    <source>
        <strain evidence="4 7">NIH1004</strain>
    </source>
</reference>
<dbReference type="GO" id="GO:0009277">
    <property type="term" value="C:fungal-type cell wall"/>
    <property type="evidence" value="ECO:0007669"/>
    <property type="project" value="InterPro"/>
</dbReference>
<organism evidence="5 6">
    <name type="scientific">Aspergillus tanneri</name>
    <dbReference type="NCBI Taxonomy" id="1220188"/>
    <lineage>
        <taxon>Eukaryota</taxon>
        <taxon>Fungi</taxon>
        <taxon>Dikarya</taxon>
        <taxon>Ascomycota</taxon>
        <taxon>Pezizomycotina</taxon>
        <taxon>Eurotiomycetes</taxon>
        <taxon>Eurotiomycetidae</taxon>
        <taxon>Eurotiales</taxon>
        <taxon>Aspergillaceae</taxon>
        <taxon>Aspergillus</taxon>
        <taxon>Aspergillus subgen. Circumdati</taxon>
    </lineage>
</organism>
<keyword evidence="6" id="KW-1185">Reference proteome</keyword>
<feature type="signal peptide" evidence="2">
    <location>
        <begin position="1"/>
        <end position="17"/>
    </location>
</feature>
<comment type="subcellular location">
    <subcellularLocation>
        <location evidence="2">Secreted</location>
        <location evidence="2">Cell wall</location>
    </subcellularLocation>
</comment>
<sequence length="170" mass="17541">MKFSLAAVVALAATVAALPSDDHNDKHHGGMTHDDKHHGGMSHGDKDHQVRFPVPDDMTVKEGSDKCGDQAQLSCCNKATYAGDTVDSDNGILAGLLSNLLGSGSGSEGAGIFEQCSKLPLQVNIIAIGLQDILNQQCKENIACCQSTGSDANGDLLGLALPCIALGSIL</sequence>
<dbReference type="AlphaFoldDB" id="A0A4S3J0L6"/>
<comment type="caution">
    <text evidence="5">The sequence shown here is derived from an EMBL/GenBank/DDBJ whole genome shotgun (WGS) entry which is preliminary data.</text>
</comment>
<feature type="chain" id="PRO_5033897791" description="Hydrophobin" evidence="2">
    <location>
        <begin position="18"/>
        <end position="170"/>
    </location>
</feature>
<name>A0A4S3J0L6_9EURO</name>
<dbReference type="GO" id="GO:0005199">
    <property type="term" value="F:structural constituent of cell wall"/>
    <property type="evidence" value="ECO:0007669"/>
    <property type="project" value="InterPro"/>
</dbReference>
<proteinExistence type="inferred from homology"/>
<evidence type="ECO:0000313" key="7">
    <source>
        <dbReference type="Proteomes" id="UP000324241"/>
    </source>
</evidence>
<evidence type="ECO:0000256" key="3">
    <source>
        <dbReference type="SAM" id="MobiDB-lite"/>
    </source>
</evidence>
<protein>
    <recommendedName>
        <fullName evidence="2">Hydrophobin</fullName>
    </recommendedName>
</protein>
<evidence type="ECO:0000256" key="2">
    <source>
        <dbReference type="RuleBase" id="RU365009"/>
    </source>
</evidence>
<evidence type="ECO:0000256" key="1">
    <source>
        <dbReference type="ARBA" id="ARBA00023157"/>
    </source>
</evidence>
<gene>
    <name evidence="4" type="ORF">ATNIH1004_007175</name>
    <name evidence="5" type="ORF">EYZ11_012523</name>
</gene>
<dbReference type="InterPro" id="IPR001338">
    <property type="entry name" value="Class_I_Hydrophobin"/>
</dbReference>
<dbReference type="EMBL" id="QUQM01000007">
    <property type="protein sequence ID" value="KAA8645756.1"/>
    <property type="molecule type" value="Genomic_DNA"/>
</dbReference>
<dbReference type="STRING" id="1220188.A0A4S3J0L6"/>
<accession>A0A4S3J0L6</accession>
<dbReference type="Proteomes" id="UP000324241">
    <property type="component" value="Unassembled WGS sequence"/>
</dbReference>
<dbReference type="SMART" id="SM00075">
    <property type="entry name" value="HYDRO"/>
    <property type="match status" value="1"/>
</dbReference>
<evidence type="ECO:0000313" key="4">
    <source>
        <dbReference type="EMBL" id="KAA8645756.1"/>
    </source>
</evidence>
<dbReference type="VEuPathDB" id="FungiDB:EYZ11_012523"/>
<dbReference type="EMBL" id="SOSA01000956">
    <property type="protein sequence ID" value="THC88032.1"/>
    <property type="molecule type" value="Genomic_DNA"/>
</dbReference>
<comment type="similarity">
    <text evidence="2">Belongs to the fungal hydrophobin family.</text>
</comment>
<keyword evidence="2" id="KW-0732">Signal</keyword>
<evidence type="ECO:0000313" key="6">
    <source>
        <dbReference type="Proteomes" id="UP000308092"/>
    </source>
</evidence>
<reference evidence="5 6" key="1">
    <citation type="submission" date="2019-03" db="EMBL/GenBank/DDBJ databases">
        <title>The genome sequence of a newly discovered highly antifungal drug resistant Aspergillus species, Aspergillus tanneri NIH 1004.</title>
        <authorList>
            <person name="Mounaud S."/>
            <person name="Singh I."/>
            <person name="Joardar V."/>
            <person name="Pakala S."/>
            <person name="Pakala S."/>
            <person name="Venepally P."/>
            <person name="Hoover J."/>
            <person name="Nierman W."/>
            <person name="Chung J."/>
            <person name="Losada L."/>
        </authorList>
    </citation>
    <scope>NUCLEOTIDE SEQUENCE [LARGE SCALE GENOMIC DNA]</scope>
    <source>
        <strain evidence="5 6">NIH1004</strain>
    </source>
</reference>
<keyword evidence="1 2" id="KW-1015">Disulfide bond</keyword>
<keyword evidence="2" id="KW-0134">Cell wall</keyword>
<feature type="region of interest" description="Disordered" evidence="3">
    <location>
        <begin position="20"/>
        <end position="48"/>
    </location>
</feature>
<keyword evidence="2" id="KW-0964">Secreted</keyword>
<evidence type="ECO:0000313" key="5">
    <source>
        <dbReference type="EMBL" id="THC88032.1"/>
    </source>
</evidence>
<dbReference type="GeneID" id="54329877"/>
<dbReference type="Proteomes" id="UP000308092">
    <property type="component" value="Unassembled WGS sequence"/>
</dbReference>
<dbReference type="Pfam" id="PF01185">
    <property type="entry name" value="Hydrophobin"/>
    <property type="match status" value="1"/>
</dbReference>